<gene>
    <name evidence="1" type="ORF">SAMN04488498_10649</name>
</gene>
<name>A0A1I3Z9S2_9HYPH</name>
<dbReference type="Proteomes" id="UP000323300">
    <property type="component" value="Unassembled WGS sequence"/>
</dbReference>
<protein>
    <submittedName>
        <fullName evidence="1">Uncharacterized protein</fullName>
    </submittedName>
</protein>
<evidence type="ECO:0000313" key="1">
    <source>
        <dbReference type="EMBL" id="SFK40918.1"/>
    </source>
</evidence>
<dbReference type="InterPro" id="IPR046606">
    <property type="entry name" value="DUF6665"/>
</dbReference>
<dbReference type="Pfam" id="PF20370">
    <property type="entry name" value="DUF6665"/>
    <property type="match status" value="1"/>
</dbReference>
<sequence length="104" mass="11292">MSLRPPGGASAASFAEISFDALGHEILAEKAAALGRAGERAETCLKRLGDHQDGAGDRAALVRQASDAVYAWFIQRELCGFRRHDDIIRDYAIPREVLVRLGAK</sequence>
<dbReference type="RefSeq" id="WP_149760420.1">
    <property type="nucleotide sequence ID" value="NZ_BSPE01000031.1"/>
</dbReference>
<evidence type="ECO:0000313" key="2">
    <source>
        <dbReference type="Proteomes" id="UP000323300"/>
    </source>
</evidence>
<proteinExistence type="predicted"/>
<keyword evidence="2" id="KW-1185">Reference proteome</keyword>
<organism evidence="1 2">
    <name type="scientific">Neomesorhizobium albiziae</name>
    <dbReference type="NCBI Taxonomy" id="335020"/>
    <lineage>
        <taxon>Bacteria</taxon>
        <taxon>Pseudomonadati</taxon>
        <taxon>Pseudomonadota</taxon>
        <taxon>Alphaproteobacteria</taxon>
        <taxon>Hyphomicrobiales</taxon>
        <taxon>Phyllobacteriaceae</taxon>
        <taxon>Neomesorhizobium</taxon>
    </lineage>
</organism>
<accession>A0A1I3Z9S2</accession>
<reference evidence="1 2" key="1">
    <citation type="submission" date="2016-10" db="EMBL/GenBank/DDBJ databases">
        <authorList>
            <person name="Varghese N."/>
            <person name="Submissions S."/>
        </authorList>
    </citation>
    <scope>NUCLEOTIDE SEQUENCE [LARGE SCALE GENOMIC DNA]</scope>
    <source>
        <strain evidence="1 2">DSM 21822</strain>
    </source>
</reference>
<dbReference type="EMBL" id="FOSL01000006">
    <property type="protein sequence ID" value="SFK40918.1"/>
    <property type="molecule type" value="Genomic_DNA"/>
</dbReference>
<dbReference type="AlphaFoldDB" id="A0A1I3Z9S2"/>
<dbReference type="OrthoDB" id="9814981at2"/>